<evidence type="ECO:0000313" key="10">
    <source>
        <dbReference type="Proteomes" id="UP000231586"/>
    </source>
</evidence>
<evidence type="ECO:0000256" key="6">
    <source>
        <dbReference type="ARBA" id="ARBA00023136"/>
    </source>
</evidence>
<accession>A0A2M8WJI7</accession>
<dbReference type="AlphaFoldDB" id="A0A2M8WJI7"/>
<evidence type="ECO:0000256" key="4">
    <source>
        <dbReference type="ARBA" id="ARBA00022801"/>
    </source>
</evidence>
<evidence type="ECO:0000313" key="9">
    <source>
        <dbReference type="EMBL" id="PJI91058.1"/>
    </source>
</evidence>
<dbReference type="GO" id="GO:0016020">
    <property type="term" value="C:membrane"/>
    <property type="evidence" value="ECO:0007669"/>
    <property type="project" value="UniProtKB-SubCell"/>
</dbReference>
<keyword evidence="4" id="KW-0378">Hydrolase</keyword>
<dbReference type="InterPro" id="IPR050925">
    <property type="entry name" value="Rhomboid_protease_S54"/>
</dbReference>
<dbReference type="SUPFAM" id="SSF144091">
    <property type="entry name" value="Rhomboid-like"/>
    <property type="match status" value="1"/>
</dbReference>
<comment type="similarity">
    <text evidence="2">Belongs to the peptidase S54 family.</text>
</comment>
<feature type="transmembrane region" description="Helical" evidence="7">
    <location>
        <begin position="188"/>
        <end position="206"/>
    </location>
</feature>
<proteinExistence type="inferred from homology"/>
<reference evidence="9 10" key="1">
    <citation type="submission" date="2017-11" db="EMBL/GenBank/DDBJ databases">
        <title>Genomic Encyclopedia of Archaeal and Bacterial Type Strains, Phase II (KMG-II): From Individual Species to Whole Genera.</title>
        <authorList>
            <person name="Goeker M."/>
        </authorList>
    </citation>
    <scope>NUCLEOTIDE SEQUENCE [LARGE SCALE GENOMIC DNA]</scope>
    <source>
        <strain evidence="9 10">DSM 22413</strain>
    </source>
</reference>
<dbReference type="Pfam" id="PF01694">
    <property type="entry name" value="Rhomboid"/>
    <property type="match status" value="1"/>
</dbReference>
<dbReference type="InterPro" id="IPR022764">
    <property type="entry name" value="Peptidase_S54_rhomboid_dom"/>
</dbReference>
<dbReference type="PANTHER" id="PTHR43731">
    <property type="entry name" value="RHOMBOID PROTEASE"/>
    <property type="match status" value="1"/>
</dbReference>
<evidence type="ECO:0000256" key="5">
    <source>
        <dbReference type="ARBA" id="ARBA00022989"/>
    </source>
</evidence>
<feature type="transmembrane region" description="Helical" evidence="7">
    <location>
        <begin position="101"/>
        <end position="121"/>
    </location>
</feature>
<protein>
    <submittedName>
        <fullName evidence="9">Membrane associated rhomboid family serine protease</fullName>
    </submittedName>
</protein>
<keyword evidence="3 7" id="KW-0812">Transmembrane</keyword>
<dbReference type="GO" id="GO:0006508">
    <property type="term" value="P:proteolysis"/>
    <property type="evidence" value="ECO:0007669"/>
    <property type="project" value="UniProtKB-KW"/>
</dbReference>
<feature type="transmembrane region" description="Helical" evidence="7">
    <location>
        <begin position="133"/>
        <end position="153"/>
    </location>
</feature>
<dbReference type="InterPro" id="IPR035952">
    <property type="entry name" value="Rhomboid-like_sf"/>
</dbReference>
<sequence length="312" mass="33649">MSYVRCQRCGRPACPECQRPAAVGVQCVDCVREGSRNVRAAKNPLGTTVRGGRPVVTLTLIGICVVSWVLQLATGGSWTERWAFWPAIGHAEPWRMLTTTFLHSDNVLHILLNMYALWLMGQFLEPLLGRARFLALYLICALAGSVGVLLLASPTDASWRTAAIGASGAVFGLFGAAVPVLRRAGMQGTQMIGLIVLNFVLGFVIANVAWQAHLGGLVMGLALGFVFAYAPRDRAMLVSWIGCGVAVVLLVVLIQARYASVSHVFYAGGAAPAAAGWVSYTAVVIHTFIHRWGRRVERDRWVTSSGSASRNR</sequence>
<comment type="subcellular location">
    <subcellularLocation>
        <location evidence="1">Membrane</location>
        <topology evidence="1">Multi-pass membrane protein</topology>
    </subcellularLocation>
</comment>
<organism evidence="9 10">
    <name type="scientific">Luteimicrobium subarcticum</name>
    <dbReference type="NCBI Taxonomy" id="620910"/>
    <lineage>
        <taxon>Bacteria</taxon>
        <taxon>Bacillati</taxon>
        <taxon>Actinomycetota</taxon>
        <taxon>Actinomycetes</taxon>
        <taxon>Micrococcales</taxon>
        <taxon>Luteimicrobium</taxon>
    </lineage>
</organism>
<keyword evidence="9" id="KW-0645">Protease</keyword>
<evidence type="ECO:0000256" key="3">
    <source>
        <dbReference type="ARBA" id="ARBA00022692"/>
    </source>
</evidence>
<dbReference type="EMBL" id="PGTZ01000009">
    <property type="protein sequence ID" value="PJI91058.1"/>
    <property type="molecule type" value="Genomic_DNA"/>
</dbReference>
<evidence type="ECO:0000256" key="2">
    <source>
        <dbReference type="ARBA" id="ARBA00009045"/>
    </source>
</evidence>
<feature type="transmembrane region" description="Helical" evidence="7">
    <location>
        <begin position="212"/>
        <end position="230"/>
    </location>
</feature>
<comment type="caution">
    <text evidence="9">The sequence shown here is derived from an EMBL/GenBank/DDBJ whole genome shotgun (WGS) entry which is preliminary data.</text>
</comment>
<keyword evidence="5 7" id="KW-1133">Transmembrane helix</keyword>
<feature type="transmembrane region" description="Helical" evidence="7">
    <location>
        <begin position="237"/>
        <end position="258"/>
    </location>
</feature>
<dbReference type="GO" id="GO:0004252">
    <property type="term" value="F:serine-type endopeptidase activity"/>
    <property type="evidence" value="ECO:0007669"/>
    <property type="project" value="InterPro"/>
</dbReference>
<evidence type="ECO:0000259" key="8">
    <source>
        <dbReference type="Pfam" id="PF01694"/>
    </source>
</evidence>
<gene>
    <name evidence="9" type="ORF">CLV34_2320</name>
</gene>
<feature type="domain" description="Peptidase S54 rhomboid" evidence="8">
    <location>
        <begin position="91"/>
        <end position="228"/>
    </location>
</feature>
<feature type="transmembrane region" description="Helical" evidence="7">
    <location>
        <begin position="159"/>
        <end position="181"/>
    </location>
</feature>
<keyword evidence="6 7" id="KW-0472">Membrane</keyword>
<evidence type="ECO:0000256" key="7">
    <source>
        <dbReference type="SAM" id="Phobius"/>
    </source>
</evidence>
<evidence type="ECO:0000256" key="1">
    <source>
        <dbReference type="ARBA" id="ARBA00004141"/>
    </source>
</evidence>
<dbReference type="Proteomes" id="UP000231586">
    <property type="component" value="Unassembled WGS sequence"/>
</dbReference>
<feature type="transmembrane region" description="Helical" evidence="7">
    <location>
        <begin position="264"/>
        <end position="289"/>
    </location>
</feature>
<keyword evidence="10" id="KW-1185">Reference proteome</keyword>
<name>A0A2M8WJI7_9MICO</name>
<dbReference type="PANTHER" id="PTHR43731:SF14">
    <property type="entry name" value="PRESENILIN-ASSOCIATED RHOMBOID-LIKE PROTEIN, MITOCHONDRIAL"/>
    <property type="match status" value="1"/>
</dbReference>
<feature type="transmembrane region" description="Helical" evidence="7">
    <location>
        <begin position="55"/>
        <end position="74"/>
    </location>
</feature>
<dbReference type="Gene3D" id="1.20.1540.10">
    <property type="entry name" value="Rhomboid-like"/>
    <property type="match status" value="1"/>
</dbReference>